<dbReference type="EMBL" id="CP003912">
    <property type="protein sequence ID" value="AGU53138.1"/>
    <property type="molecule type" value="Genomic_DNA"/>
</dbReference>
<dbReference type="HOGENOM" id="CLU_024185_0_0_4"/>
<dbReference type="Pfam" id="PF03401">
    <property type="entry name" value="TctC"/>
    <property type="match status" value="1"/>
</dbReference>
<dbReference type="GO" id="GO:0016853">
    <property type="term" value="F:isomerase activity"/>
    <property type="evidence" value="ECO:0007669"/>
    <property type="project" value="UniProtKB-KW"/>
</dbReference>
<dbReference type="Pfam" id="PF04303">
    <property type="entry name" value="PrpF"/>
    <property type="match status" value="1"/>
</dbReference>
<proteinExistence type="inferred from homology"/>
<keyword evidence="3" id="KW-0413">Isomerase</keyword>
<dbReference type="InterPro" id="IPR047687">
    <property type="entry name" value="OMA_tautomer-like"/>
</dbReference>
<dbReference type="Gene3D" id="3.10.310.10">
    <property type="entry name" value="Diaminopimelate Epimerase, Chain A, domain 1"/>
    <property type="match status" value="2"/>
</dbReference>
<dbReference type="Proteomes" id="UP000016223">
    <property type="component" value="Chromosome 2"/>
</dbReference>
<accession>T1XKN2</accession>
<name>T1XKN2_VARPD</name>
<dbReference type="InterPro" id="IPR005064">
    <property type="entry name" value="BUG"/>
</dbReference>
<dbReference type="Gene3D" id="3.40.190.10">
    <property type="entry name" value="Periplasmic binding protein-like II"/>
    <property type="match status" value="1"/>
</dbReference>
<organism evidence="4 5">
    <name type="scientific">Variovorax paradoxus B4</name>
    <dbReference type="NCBI Taxonomy" id="1246301"/>
    <lineage>
        <taxon>Bacteria</taxon>
        <taxon>Pseudomonadati</taxon>
        <taxon>Pseudomonadota</taxon>
        <taxon>Betaproteobacteria</taxon>
        <taxon>Burkholderiales</taxon>
        <taxon>Comamonadaceae</taxon>
        <taxon>Variovorax</taxon>
    </lineage>
</organism>
<dbReference type="KEGG" id="vpd:VAPA_2c05790"/>
<dbReference type="InterPro" id="IPR042100">
    <property type="entry name" value="Bug_dom1"/>
</dbReference>
<dbReference type="PANTHER" id="PTHR43709">
    <property type="entry name" value="ACONITATE ISOMERASE-RELATED"/>
    <property type="match status" value="1"/>
</dbReference>
<comment type="similarity">
    <text evidence="2">Belongs to the PrpF family.</text>
</comment>
<dbReference type="CDD" id="cd07012">
    <property type="entry name" value="PBP2_Bug_TTT"/>
    <property type="match status" value="1"/>
</dbReference>
<evidence type="ECO:0000256" key="2">
    <source>
        <dbReference type="ARBA" id="ARBA00007673"/>
    </source>
</evidence>
<dbReference type="SUPFAM" id="SSF53850">
    <property type="entry name" value="Periplasmic binding protein-like II"/>
    <property type="match status" value="1"/>
</dbReference>
<dbReference type="Gene3D" id="3.40.190.150">
    <property type="entry name" value="Bordetella uptake gene, domain 1"/>
    <property type="match status" value="1"/>
</dbReference>
<evidence type="ECO:0000313" key="4">
    <source>
        <dbReference type="EMBL" id="AGU53138.1"/>
    </source>
</evidence>
<dbReference type="AlphaFoldDB" id="T1XKN2"/>
<evidence type="ECO:0000256" key="3">
    <source>
        <dbReference type="ARBA" id="ARBA00023235"/>
    </source>
</evidence>
<dbReference type="InterPro" id="IPR007400">
    <property type="entry name" value="PrpF-like"/>
</dbReference>
<gene>
    <name evidence="4" type="ORF">VAPA_2c05790</name>
</gene>
<evidence type="ECO:0000256" key="1">
    <source>
        <dbReference type="ARBA" id="ARBA00006987"/>
    </source>
</evidence>
<dbReference type="PATRIC" id="fig|1246301.3.peg.6108"/>
<comment type="similarity">
    <text evidence="1">Belongs to the UPF0065 (bug) family.</text>
</comment>
<dbReference type="SUPFAM" id="SSF54506">
    <property type="entry name" value="Diaminopimelate epimerase-like"/>
    <property type="match status" value="2"/>
</dbReference>
<dbReference type="NCBIfam" id="NF033377">
    <property type="entry name" value="OMA_tautomer"/>
    <property type="match status" value="1"/>
</dbReference>
<dbReference type="PANTHER" id="PTHR43709:SF3">
    <property type="entry name" value="ISOMERASE YBHH-RELATED"/>
    <property type="match status" value="1"/>
</dbReference>
<reference evidence="4 5" key="1">
    <citation type="submission" date="2012-10" db="EMBL/GenBank/DDBJ databases">
        <title>Genome sequence of Variovorax paradoxus B4.</title>
        <authorList>
            <person name="Schuldes J."/>
            <person name="Brandt U."/>
            <person name="Hiessl S."/>
            <person name="Wuebbeler J.H."/>
            <person name="Thuermer A."/>
            <person name="Steinbuechel A."/>
            <person name="Daniel R."/>
        </authorList>
    </citation>
    <scope>NUCLEOTIDE SEQUENCE [LARGE SCALE GENOMIC DNA]</scope>
    <source>
        <strain evidence="4 5">B4</strain>
    </source>
</reference>
<evidence type="ECO:0000313" key="5">
    <source>
        <dbReference type="Proteomes" id="UP000016223"/>
    </source>
</evidence>
<sequence length="687" mass="72871">MRRGRRMAPWTTEMSRTIPCVLMRAGTSRGPFFLREWLPESDEERDQALIGAIGASDPLQLDGVGGGSTLNSKVAIVSRSKEPGCDLDYLFAQVGVGHRSVDTRPNCGNMLSGVAPFAIEQGLVEAQDGVTQVRVFNVNTRSRVDVTVRTPGKRVTYEGDARIDGVAGTAAPVLLNFLDAWGAVTGKVFPTGRRIDTIDGIEVTCIDAAMPLMIVRARDLGVAGGEKPAALDSNGALLERLEKLRLQAGLLMGLGDVSGSVIPKPVLVSVGDSPDSITSRYFTPRRCHASHAVTGAIGVLSAFALPGTVASAAAREPGRHNLVLLHPAGQIDVEVELEGRADDATVKAAALVRTARKIMQGEMQLPDYVFTRPEAAPRQSATFPRKPVTIIVPTRAGGGNDTMARIIASELKPLLGQEVVVDNRAGANGAIASEYVARAEPDGHTLMFGYVGTHAMNPALQKLGYHPVKDFEPIGLIGSSPTLMVANRDAGFDDVRSLLKHLRSAPGGIRYASAGDGTPPHFAAELFQLSTGTKMEGRTFEGAAPAILDTLDGRSQVMFPSLFTAHPFILDGRLRALAVAAPARLDGLAAVPTLSESGIDGVDVSQWYGLFAPAGTSPAVIAQINRALNEVLANPQVIARFERQGARVEAGTPNALRERVRRDFGRWQDVVAKGGLAPQDARLLAVD</sequence>
<protein>
    <submittedName>
        <fullName evidence="4">PrfP and TctC domain-containing protein</fullName>
    </submittedName>
</protein>